<evidence type="ECO:0000313" key="6">
    <source>
        <dbReference type="EMBL" id="KKL25220.1"/>
    </source>
</evidence>
<evidence type="ECO:0000256" key="3">
    <source>
        <dbReference type="ARBA" id="ARBA00023125"/>
    </source>
</evidence>
<name>A0A0F9BTL2_9ZZZZ</name>
<protein>
    <recommendedName>
        <fullName evidence="5">HTH lysR-type domain-containing protein</fullName>
    </recommendedName>
</protein>
<dbReference type="AlphaFoldDB" id="A0A0F9BTL2"/>
<proteinExistence type="inferred from homology"/>
<keyword evidence="2" id="KW-0805">Transcription regulation</keyword>
<keyword evidence="3" id="KW-0238">DNA-binding</keyword>
<dbReference type="InterPro" id="IPR000847">
    <property type="entry name" value="LysR_HTH_N"/>
</dbReference>
<dbReference type="InterPro" id="IPR036388">
    <property type="entry name" value="WH-like_DNA-bd_sf"/>
</dbReference>
<evidence type="ECO:0000256" key="2">
    <source>
        <dbReference type="ARBA" id="ARBA00023015"/>
    </source>
</evidence>
<evidence type="ECO:0000256" key="1">
    <source>
        <dbReference type="ARBA" id="ARBA00009437"/>
    </source>
</evidence>
<dbReference type="PANTHER" id="PTHR30126">
    <property type="entry name" value="HTH-TYPE TRANSCRIPTIONAL REGULATOR"/>
    <property type="match status" value="1"/>
</dbReference>
<sequence length="133" mass="14612">MKDRQIMGLIATFVAVAEAGSFNRAAERVSRSPSAVTDHINRLEALLEVRLLVRTTRSMRLTDAGEQFLARGRRLLNDTNKLVTDFKDDNIAFTGRLVLAVSPTIAVSLMPKTLTTIADGQPGLMISLMEALR</sequence>
<feature type="non-terminal residue" evidence="6">
    <location>
        <position position="133"/>
    </location>
</feature>
<dbReference type="EMBL" id="LAZR01036298">
    <property type="protein sequence ID" value="KKL25220.1"/>
    <property type="molecule type" value="Genomic_DNA"/>
</dbReference>
<evidence type="ECO:0000256" key="4">
    <source>
        <dbReference type="ARBA" id="ARBA00023163"/>
    </source>
</evidence>
<evidence type="ECO:0000259" key="5">
    <source>
        <dbReference type="PROSITE" id="PS50931"/>
    </source>
</evidence>
<organism evidence="6">
    <name type="scientific">marine sediment metagenome</name>
    <dbReference type="NCBI Taxonomy" id="412755"/>
    <lineage>
        <taxon>unclassified sequences</taxon>
        <taxon>metagenomes</taxon>
        <taxon>ecological metagenomes</taxon>
    </lineage>
</organism>
<dbReference type="FunFam" id="1.10.10.10:FF:000001">
    <property type="entry name" value="LysR family transcriptional regulator"/>
    <property type="match status" value="1"/>
</dbReference>
<dbReference type="Gene3D" id="1.10.10.10">
    <property type="entry name" value="Winged helix-like DNA-binding domain superfamily/Winged helix DNA-binding domain"/>
    <property type="match status" value="1"/>
</dbReference>
<gene>
    <name evidence="6" type="ORF">LCGC14_2407510</name>
</gene>
<dbReference type="SUPFAM" id="SSF46785">
    <property type="entry name" value="Winged helix' DNA-binding domain"/>
    <property type="match status" value="1"/>
</dbReference>
<feature type="domain" description="HTH lysR-type" evidence="5">
    <location>
        <begin position="7"/>
        <end position="62"/>
    </location>
</feature>
<comment type="similarity">
    <text evidence="1">Belongs to the LysR transcriptional regulatory family.</text>
</comment>
<dbReference type="Pfam" id="PF00126">
    <property type="entry name" value="HTH_1"/>
    <property type="match status" value="1"/>
</dbReference>
<dbReference type="GO" id="GO:0000976">
    <property type="term" value="F:transcription cis-regulatory region binding"/>
    <property type="evidence" value="ECO:0007669"/>
    <property type="project" value="TreeGrafter"/>
</dbReference>
<dbReference type="GO" id="GO:0003700">
    <property type="term" value="F:DNA-binding transcription factor activity"/>
    <property type="evidence" value="ECO:0007669"/>
    <property type="project" value="InterPro"/>
</dbReference>
<dbReference type="PANTHER" id="PTHR30126:SF84">
    <property type="entry name" value="HTH-TYPE TRANSCRIPTIONAL REGULATOR PTXR"/>
    <property type="match status" value="1"/>
</dbReference>
<accession>A0A0F9BTL2</accession>
<keyword evidence="4" id="KW-0804">Transcription</keyword>
<dbReference type="PROSITE" id="PS50931">
    <property type="entry name" value="HTH_LYSR"/>
    <property type="match status" value="1"/>
</dbReference>
<reference evidence="6" key="1">
    <citation type="journal article" date="2015" name="Nature">
        <title>Complex archaea that bridge the gap between prokaryotes and eukaryotes.</title>
        <authorList>
            <person name="Spang A."/>
            <person name="Saw J.H."/>
            <person name="Jorgensen S.L."/>
            <person name="Zaremba-Niedzwiedzka K."/>
            <person name="Martijn J."/>
            <person name="Lind A.E."/>
            <person name="van Eijk R."/>
            <person name="Schleper C."/>
            <person name="Guy L."/>
            <person name="Ettema T.J."/>
        </authorList>
    </citation>
    <scope>NUCLEOTIDE SEQUENCE</scope>
</reference>
<dbReference type="InterPro" id="IPR036390">
    <property type="entry name" value="WH_DNA-bd_sf"/>
</dbReference>
<comment type="caution">
    <text evidence="6">The sequence shown here is derived from an EMBL/GenBank/DDBJ whole genome shotgun (WGS) entry which is preliminary data.</text>
</comment>